<protein>
    <submittedName>
        <fullName evidence="1">K(+)-transporting ATPase subunit F</fullName>
    </submittedName>
</protein>
<dbReference type="Proteomes" id="UP001501083">
    <property type="component" value="Unassembled WGS sequence"/>
</dbReference>
<name>A0ABP9LQB9_9GAMM</name>
<dbReference type="RefSeq" id="WP_158982231.1">
    <property type="nucleotide sequence ID" value="NZ_BAABKY010000004.1"/>
</dbReference>
<dbReference type="InterPro" id="IPR019587">
    <property type="entry name" value="Polyketide_cyclase/dehydratase"/>
</dbReference>
<dbReference type="CDD" id="cd07818">
    <property type="entry name" value="SRPBCC_1"/>
    <property type="match status" value="1"/>
</dbReference>
<accession>A0ABP9LQB9</accession>
<evidence type="ECO:0000313" key="1">
    <source>
        <dbReference type="EMBL" id="GAA5080523.1"/>
    </source>
</evidence>
<dbReference type="InterPro" id="IPR023393">
    <property type="entry name" value="START-like_dom_sf"/>
</dbReference>
<proteinExistence type="predicted"/>
<dbReference type="EMBL" id="BAABKY010000004">
    <property type="protein sequence ID" value="GAA5080523.1"/>
    <property type="molecule type" value="Genomic_DNA"/>
</dbReference>
<keyword evidence="2" id="KW-1185">Reference proteome</keyword>
<comment type="caution">
    <text evidence="1">The sequence shown here is derived from an EMBL/GenBank/DDBJ whole genome shotgun (WGS) entry which is preliminary data.</text>
</comment>
<reference evidence="2" key="1">
    <citation type="journal article" date="2019" name="Int. J. Syst. Evol. Microbiol.">
        <title>The Global Catalogue of Microorganisms (GCM) 10K type strain sequencing project: providing services to taxonomists for standard genome sequencing and annotation.</title>
        <authorList>
            <consortium name="The Broad Institute Genomics Platform"/>
            <consortium name="The Broad Institute Genome Sequencing Center for Infectious Disease"/>
            <person name="Wu L."/>
            <person name="Ma J."/>
        </authorList>
    </citation>
    <scope>NUCLEOTIDE SEQUENCE [LARGE SCALE GENOMIC DNA]</scope>
    <source>
        <strain evidence="2">JCM 19212</strain>
    </source>
</reference>
<evidence type="ECO:0000313" key="2">
    <source>
        <dbReference type="Proteomes" id="UP001501083"/>
    </source>
</evidence>
<dbReference type="Pfam" id="PF10604">
    <property type="entry name" value="Polyketide_cyc2"/>
    <property type="match status" value="1"/>
</dbReference>
<organism evidence="1 2">
    <name type="scientific">Lysobacter panacisoli</name>
    <dbReference type="NCBI Taxonomy" id="1255263"/>
    <lineage>
        <taxon>Bacteria</taxon>
        <taxon>Pseudomonadati</taxon>
        <taxon>Pseudomonadota</taxon>
        <taxon>Gammaproteobacteria</taxon>
        <taxon>Lysobacterales</taxon>
        <taxon>Lysobacteraceae</taxon>
        <taxon>Lysobacter</taxon>
    </lineage>
</organism>
<dbReference type="Gene3D" id="3.30.530.20">
    <property type="match status" value="1"/>
</dbReference>
<gene>
    <name evidence="1" type="primary">kdpF</name>
    <name evidence="1" type="ORF">GCM10025759_29810</name>
</gene>
<sequence>MLKFIALAIVIVVIAVLAFAATRPDSFRVERSVLVQAPPQRIFEQIDDFHRWQAWSPYEKLDPDMKREIGGAARGVGATYAWNGNSKAGEGRMEIVGTEPARNVTIQLDFTRPMKANNVAQFSIEPEGDASRVTWSMQGAQPFMGKVFGLVFDMDTMIGKDFEEGLRNLKRIAETR</sequence>
<dbReference type="SUPFAM" id="SSF55961">
    <property type="entry name" value="Bet v1-like"/>
    <property type="match status" value="1"/>
</dbReference>